<protein>
    <submittedName>
        <fullName evidence="2">Uncharacterized protein</fullName>
    </submittedName>
</protein>
<evidence type="ECO:0000313" key="2">
    <source>
        <dbReference type="EMBL" id="GFR28444.1"/>
    </source>
</evidence>
<sequence length="121" mass="13854">MCINFQYSNECSRSHMVPGGHGEKIEKCKIEDQEKEEKVSSREAGREGRKTKANWKLLLRAINFACENVRISDAMKRYINNSPSPNTIEYIVERSNIRALLKSISYQTLGIMGALNYLLPE</sequence>
<evidence type="ECO:0000256" key="1">
    <source>
        <dbReference type="SAM" id="MobiDB-lite"/>
    </source>
</evidence>
<dbReference type="Proteomes" id="UP000887116">
    <property type="component" value="Unassembled WGS sequence"/>
</dbReference>
<dbReference type="AlphaFoldDB" id="A0A8X6IU10"/>
<accession>A0A8X6IU10</accession>
<keyword evidence="3" id="KW-1185">Reference proteome</keyword>
<proteinExistence type="predicted"/>
<gene>
    <name evidence="2" type="ORF">TNCT_408811</name>
</gene>
<feature type="compositionally biased region" description="Basic and acidic residues" evidence="1">
    <location>
        <begin position="21"/>
        <end position="48"/>
    </location>
</feature>
<evidence type="ECO:0000313" key="3">
    <source>
        <dbReference type="Proteomes" id="UP000887116"/>
    </source>
</evidence>
<organism evidence="2 3">
    <name type="scientific">Trichonephila clavata</name>
    <name type="common">Joro spider</name>
    <name type="synonym">Nephila clavata</name>
    <dbReference type="NCBI Taxonomy" id="2740835"/>
    <lineage>
        <taxon>Eukaryota</taxon>
        <taxon>Metazoa</taxon>
        <taxon>Ecdysozoa</taxon>
        <taxon>Arthropoda</taxon>
        <taxon>Chelicerata</taxon>
        <taxon>Arachnida</taxon>
        <taxon>Araneae</taxon>
        <taxon>Araneomorphae</taxon>
        <taxon>Entelegynae</taxon>
        <taxon>Araneoidea</taxon>
        <taxon>Nephilidae</taxon>
        <taxon>Trichonephila</taxon>
    </lineage>
</organism>
<name>A0A8X6IU10_TRICU</name>
<reference evidence="2" key="1">
    <citation type="submission" date="2020-07" db="EMBL/GenBank/DDBJ databases">
        <title>Multicomponent nature underlies the extraordinary mechanical properties of spider dragline silk.</title>
        <authorList>
            <person name="Kono N."/>
            <person name="Nakamura H."/>
            <person name="Mori M."/>
            <person name="Yoshida Y."/>
            <person name="Ohtoshi R."/>
            <person name="Malay A.D."/>
            <person name="Moran D.A.P."/>
            <person name="Tomita M."/>
            <person name="Numata K."/>
            <person name="Arakawa K."/>
        </authorList>
    </citation>
    <scope>NUCLEOTIDE SEQUENCE</scope>
</reference>
<comment type="caution">
    <text evidence="2">The sequence shown here is derived from an EMBL/GenBank/DDBJ whole genome shotgun (WGS) entry which is preliminary data.</text>
</comment>
<dbReference type="OrthoDB" id="10295109at2759"/>
<feature type="region of interest" description="Disordered" evidence="1">
    <location>
        <begin position="15"/>
        <end position="48"/>
    </location>
</feature>
<dbReference type="EMBL" id="BMAO01019114">
    <property type="protein sequence ID" value="GFR28444.1"/>
    <property type="molecule type" value="Genomic_DNA"/>
</dbReference>